<keyword evidence="8 19" id="KW-0132">Cell division</keyword>
<feature type="active site" description="Proton donor" evidence="19">
    <location>
        <position position="259"/>
    </location>
</feature>
<protein>
    <recommendedName>
        <fullName evidence="6 19">UDP-N-acetylenolpyruvoylglucosamine reductase</fullName>
        <ecNumber evidence="5 19">1.3.1.98</ecNumber>
    </recommendedName>
    <alternativeName>
        <fullName evidence="17 19">UDP-N-acetylmuramate dehydrogenase</fullName>
    </alternativeName>
</protein>
<evidence type="ECO:0000256" key="18">
    <source>
        <dbReference type="ARBA" id="ARBA00048914"/>
    </source>
</evidence>
<dbReference type="RefSeq" id="WP_089239868.1">
    <property type="nucleotide sequence ID" value="NZ_FZOK01000006.1"/>
</dbReference>
<keyword evidence="15 19" id="KW-0131">Cell cycle</keyword>
<evidence type="ECO:0000256" key="8">
    <source>
        <dbReference type="ARBA" id="ARBA00022618"/>
    </source>
</evidence>
<keyword evidence="22" id="KW-1185">Reference proteome</keyword>
<feature type="active site" evidence="19">
    <location>
        <position position="354"/>
    </location>
</feature>
<dbReference type="Proteomes" id="UP000198480">
    <property type="component" value="Unassembled WGS sequence"/>
</dbReference>
<keyword evidence="10 19" id="KW-0274">FAD</keyword>
<dbReference type="EMBL" id="FZOK01000006">
    <property type="protein sequence ID" value="SNS28746.1"/>
    <property type="molecule type" value="Genomic_DNA"/>
</dbReference>
<dbReference type="Gene3D" id="3.30.43.10">
    <property type="entry name" value="Uridine Diphospho-n-acetylenolpyruvylglucosamine Reductase, domain 2"/>
    <property type="match status" value="1"/>
</dbReference>
<comment type="pathway">
    <text evidence="4 19">Cell wall biogenesis; peptidoglycan biosynthesis.</text>
</comment>
<evidence type="ECO:0000256" key="1">
    <source>
        <dbReference type="ARBA" id="ARBA00001974"/>
    </source>
</evidence>
<evidence type="ECO:0000256" key="16">
    <source>
        <dbReference type="ARBA" id="ARBA00023316"/>
    </source>
</evidence>
<evidence type="ECO:0000256" key="12">
    <source>
        <dbReference type="ARBA" id="ARBA00022960"/>
    </source>
</evidence>
<evidence type="ECO:0000256" key="3">
    <source>
        <dbReference type="ARBA" id="ARBA00004496"/>
    </source>
</evidence>
<comment type="similarity">
    <text evidence="19">Belongs to the MurB family.</text>
</comment>
<evidence type="ECO:0000256" key="13">
    <source>
        <dbReference type="ARBA" id="ARBA00022984"/>
    </source>
</evidence>
<dbReference type="AlphaFoldDB" id="A0A239D8A8"/>
<evidence type="ECO:0000256" key="19">
    <source>
        <dbReference type="HAMAP-Rule" id="MF_00037"/>
    </source>
</evidence>
<dbReference type="GO" id="GO:0008360">
    <property type="term" value="P:regulation of cell shape"/>
    <property type="evidence" value="ECO:0007669"/>
    <property type="project" value="UniProtKB-KW"/>
</dbReference>
<dbReference type="InterPro" id="IPR016169">
    <property type="entry name" value="FAD-bd_PCMH_sub2"/>
</dbReference>
<dbReference type="NCBIfam" id="TIGR00179">
    <property type="entry name" value="murB"/>
    <property type="match status" value="1"/>
</dbReference>
<dbReference type="Pfam" id="PF02873">
    <property type="entry name" value="MurB_C"/>
    <property type="match status" value="1"/>
</dbReference>
<dbReference type="InterPro" id="IPR011601">
    <property type="entry name" value="MurB_C"/>
</dbReference>
<evidence type="ECO:0000256" key="6">
    <source>
        <dbReference type="ARBA" id="ARBA00015188"/>
    </source>
</evidence>
<keyword evidence="13 19" id="KW-0573">Peptidoglycan synthesis</keyword>
<dbReference type="EC" id="1.3.1.98" evidence="5 19"/>
<dbReference type="SUPFAM" id="SSF56176">
    <property type="entry name" value="FAD-binding/transporter-associated domain-like"/>
    <property type="match status" value="1"/>
</dbReference>
<keyword evidence="7 19" id="KW-0963">Cytoplasm</keyword>
<keyword evidence="11 19" id="KW-0521">NADP</keyword>
<comment type="cofactor">
    <cofactor evidence="1 19">
        <name>FAD</name>
        <dbReference type="ChEBI" id="CHEBI:57692"/>
    </cofactor>
</comment>
<evidence type="ECO:0000256" key="14">
    <source>
        <dbReference type="ARBA" id="ARBA00023002"/>
    </source>
</evidence>
<dbReference type="Gene3D" id="3.90.78.10">
    <property type="entry name" value="UDP-N-acetylenolpyruvoylglucosamine reductase, C-terminal domain"/>
    <property type="match status" value="1"/>
</dbReference>
<dbReference type="UniPathway" id="UPA00219"/>
<dbReference type="SUPFAM" id="SSF56194">
    <property type="entry name" value="Uridine diphospho-N-Acetylenolpyruvylglucosamine reductase, MurB, C-terminal domain"/>
    <property type="match status" value="1"/>
</dbReference>
<organism evidence="21 22">
    <name type="scientific">Belliella buryatensis</name>
    <dbReference type="NCBI Taxonomy" id="1500549"/>
    <lineage>
        <taxon>Bacteria</taxon>
        <taxon>Pseudomonadati</taxon>
        <taxon>Bacteroidota</taxon>
        <taxon>Cytophagia</taxon>
        <taxon>Cytophagales</taxon>
        <taxon>Cyclobacteriaceae</taxon>
        <taxon>Belliella</taxon>
    </lineage>
</organism>
<dbReference type="GO" id="GO:0051301">
    <property type="term" value="P:cell division"/>
    <property type="evidence" value="ECO:0007669"/>
    <property type="project" value="UniProtKB-KW"/>
</dbReference>
<dbReference type="InterPro" id="IPR016167">
    <property type="entry name" value="FAD-bd_PCMH_sub1"/>
</dbReference>
<comment type="catalytic activity">
    <reaction evidence="18 19">
        <text>UDP-N-acetyl-alpha-D-muramate + NADP(+) = UDP-N-acetyl-3-O-(1-carboxyvinyl)-alpha-D-glucosamine + NADPH + H(+)</text>
        <dbReference type="Rhea" id="RHEA:12248"/>
        <dbReference type="ChEBI" id="CHEBI:15378"/>
        <dbReference type="ChEBI" id="CHEBI:57783"/>
        <dbReference type="ChEBI" id="CHEBI:58349"/>
        <dbReference type="ChEBI" id="CHEBI:68483"/>
        <dbReference type="ChEBI" id="CHEBI:70757"/>
        <dbReference type="EC" id="1.3.1.98"/>
    </reaction>
</comment>
<dbReference type="PANTHER" id="PTHR21071">
    <property type="entry name" value="UDP-N-ACETYLENOLPYRUVOYLGLUCOSAMINE REDUCTASE"/>
    <property type="match status" value="1"/>
</dbReference>
<evidence type="ECO:0000256" key="9">
    <source>
        <dbReference type="ARBA" id="ARBA00022630"/>
    </source>
</evidence>
<comment type="subcellular location">
    <subcellularLocation>
        <location evidence="3 19">Cytoplasm</location>
    </subcellularLocation>
</comment>
<dbReference type="InterPro" id="IPR036635">
    <property type="entry name" value="MurB_C_sf"/>
</dbReference>
<keyword evidence="16 19" id="KW-0961">Cell wall biogenesis/degradation</keyword>
<dbReference type="HAMAP" id="MF_00037">
    <property type="entry name" value="MurB"/>
    <property type="match status" value="1"/>
</dbReference>
<dbReference type="GO" id="GO:0005829">
    <property type="term" value="C:cytosol"/>
    <property type="evidence" value="ECO:0007669"/>
    <property type="project" value="TreeGrafter"/>
</dbReference>
<dbReference type="GO" id="GO:0008762">
    <property type="term" value="F:UDP-N-acetylmuramate dehydrogenase activity"/>
    <property type="evidence" value="ECO:0007669"/>
    <property type="project" value="UniProtKB-UniRule"/>
</dbReference>
<dbReference type="NCBIfam" id="NF000755">
    <property type="entry name" value="PRK00046.1"/>
    <property type="match status" value="1"/>
</dbReference>
<evidence type="ECO:0000256" key="5">
    <source>
        <dbReference type="ARBA" id="ARBA00012518"/>
    </source>
</evidence>
<comment type="function">
    <text evidence="2 19">Cell wall formation.</text>
</comment>
<evidence type="ECO:0000259" key="20">
    <source>
        <dbReference type="PROSITE" id="PS51387"/>
    </source>
</evidence>
<feature type="active site" evidence="19">
    <location>
        <position position="185"/>
    </location>
</feature>
<evidence type="ECO:0000256" key="11">
    <source>
        <dbReference type="ARBA" id="ARBA00022857"/>
    </source>
</evidence>
<evidence type="ECO:0000256" key="15">
    <source>
        <dbReference type="ARBA" id="ARBA00023306"/>
    </source>
</evidence>
<name>A0A239D8A8_9BACT</name>
<keyword evidence="9 19" id="KW-0285">Flavoprotein</keyword>
<evidence type="ECO:0000256" key="10">
    <source>
        <dbReference type="ARBA" id="ARBA00022827"/>
    </source>
</evidence>
<dbReference type="InterPro" id="IPR003170">
    <property type="entry name" value="MurB"/>
</dbReference>
<dbReference type="GO" id="GO:0009252">
    <property type="term" value="P:peptidoglycan biosynthetic process"/>
    <property type="evidence" value="ECO:0007669"/>
    <property type="project" value="UniProtKB-UniRule"/>
</dbReference>
<dbReference type="PANTHER" id="PTHR21071:SF4">
    <property type="entry name" value="UDP-N-ACETYLENOLPYRUVOYLGLUCOSAMINE REDUCTASE"/>
    <property type="match status" value="1"/>
</dbReference>
<reference evidence="22" key="1">
    <citation type="submission" date="2017-06" db="EMBL/GenBank/DDBJ databases">
        <authorList>
            <person name="Varghese N."/>
            <person name="Submissions S."/>
        </authorList>
    </citation>
    <scope>NUCLEOTIDE SEQUENCE [LARGE SCALE GENOMIC DNA]</scope>
    <source>
        <strain evidence="22">5C</strain>
    </source>
</reference>
<evidence type="ECO:0000256" key="17">
    <source>
        <dbReference type="ARBA" id="ARBA00031026"/>
    </source>
</evidence>
<dbReference type="GO" id="GO:0071555">
    <property type="term" value="P:cell wall organization"/>
    <property type="evidence" value="ECO:0007669"/>
    <property type="project" value="UniProtKB-KW"/>
</dbReference>
<keyword evidence="14 19" id="KW-0560">Oxidoreductase</keyword>
<dbReference type="PROSITE" id="PS51387">
    <property type="entry name" value="FAD_PCMH"/>
    <property type="match status" value="1"/>
</dbReference>
<evidence type="ECO:0000256" key="4">
    <source>
        <dbReference type="ARBA" id="ARBA00004752"/>
    </source>
</evidence>
<evidence type="ECO:0000256" key="2">
    <source>
        <dbReference type="ARBA" id="ARBA00003921"/>
    </source>
</evidence>
<feature type="domain" description="FAD-binding PCMH-type" evidence="20">
    <location>
        <begin position="37"/>
        <end position="209"/>
    </location>
</feature>
<keyword evidence="12 19" id="KW-0133">Cell shape</keyword>
<proteinExistence type="inferred from homology"/>
<accession>A0A239D8A8</accession>
<dbReference type="InterPro" id="IPR036318">
    <property type="entry name" value="FAD-bd_PCMH-like_sf"/>
</dbReference>
<evidence type="ECO:0000313" key="22">
    <source>
        <dbReference type="Proteomes" id="UP000198480"/>
    </source>
</evidence>
<dbReference type="InterPro" id="IPR016166">
    <property type="entry name" value="FAD-bd_PCMH"/>
</dbReference>
<gene>
    <name evidence="19" type="primary">murB</name>
    <name evidence="21" type="ORF">SAMN06295967_106179</name>
</gene>
<evidence type="ECO:0000313" key="21">
    <source>
        <dbReference type="EMBL" id="SNS28746.1"/>
    </source>
</evidence>
<dbReference type="InterPro" id="IPR006094">
    <property type="entry name" value="Oxid_FAD_bind_N"/>
</dbReference>
<dbReference type="Pfam" id="PF01565">
    <property type="entry name" value="FAD_binding_4"/>
    <property type="match status" value="1"/>
</dbReference>
<dbReference type="GO" id="GO:0071949">
    <property type="term" value="F:FAD binding"/>
    <property type="evidence" value="ECO:0007669"/>
    <property type="project" value="InterPro"/>
</dbReference>
<dbReference type="NCBIfam" id="NF010478">
    <property type="entry name" value="PRK13903.1"/>
    <property type="match status" value="1"/>
</dbReference>
<dbReference type="OrthoDB" id="9804753at2"/>
<dbReference type="Gene3D" id="3.30.465.10">
    <property type="match status" value="1"/>
</dbReference>
<sequence length="358" mass="39900">MCLESFYLDKILLNSQEEFSAMNIQENISLKPYNTFGIDKKAKFFAVATSEEDVKGALVKSNELDIPLLVLGGGSNILLTQDVNALVLKMEISGIDVIKQSEEDVIVEVGAGENWHQFVLYCIEQDWAGVENLSLIPGTVGASPMQNIGAYGIEIKEVFHQLRAINRNTGTSEVFDWNQCKFGYRDSVFKNDLKDKYIITSVSFKLKKKPIFNISYGAIEDTLKAMGIEEINIKAISDAVIQIRQSKLPDPAVIGNAGSFFKNPTISQEEFDRLKSEYPNIPGYPNEEGVKVPAAWLIEQAGWKGQTFGKIGVHKLQPLVLVNYGDGDGKEIAYLSKRIQTSIQEKFGIHLHPEVNFI</sequence>
<evidence type="ECO:0000256" key="7">
    <source>
        <dbReference type="ARBA" id="ARBA00022490"/>
    </source>
</evidence>